<dbReference type="GO" id="GO:0031119">
    <property type="term" value="P:tRNA pseudouridine synthesis"/>
    <property type="evidence" value="ECO:0007669"/>
    <property type="project" value="UniProtKB-UniRule"/>
</dbReference>
<dbReference type="EMBL" id="CP002353">
    <property type="protein sequence ID" value="ADV60634.1"/>
    <property type="molecule type" value="Genomic_DNA"/>
</dbReference>
<dbReference type="eggNOG" id="COG0130">
    <property type="taxonomic scope" value="Bacteria"/>
</dbReference>
<dbReference type="GO" id="GO:0160148">
    <property type="term" value="F:tRNA pseudouridine(55) synthase activity"/>
    <property type="evidence" value="ECO:0007669"/>
    <property type="project" value="UniProtKB-EC"/>
</dbReference>
<dbReference type="PANTHER" id="PTHR13767:SF2">
    <property type="entry name" value="PSEUDOURIDYLATE SYNTHASE TRUB1"/>
    <property type="match status" value="1"/>
</dbReference>
<dbReference type="KEGG" id="ipa:Isop_0037"/>
<dbReference type="HOGENOM" id="CLU_032087_0_0_0"/>
<dbReference type="NCBIfam" id="TIGR00431">
    <property type="entry name" value="TruB"/>
    <property type="match status" value="1"/>
</dbReference>
<name>E8R4P3_ISOPI</name>
<dbReference type="STRING" id="575540.Isop_0037"/>
<keyword evidence="8" id="KW-1185">Reference proteome</keyword>
<accession>E8R4P3</accession>
<comment type="function">
    <text evidence="5">Responsible for synthesis of pseudouridine from uracil-55 in the psi GC loop of transfer RNAs.</text>
</comment>
<dbReference type="GO" id="GO:0003723">
    <property type="term" value="F:RNA binding"/>
    <property type="evidence" value="ECO:0007669"/>
    <property type="project" value="InterPro"/>
</dbReference>
<dbReference type="EC" id="5.4.99.25" evidence="5"/>
<feature type="domain" description="Pseudouridine synthase II N-terminal" evidence="6">
    <location>
        <begin position="38"/>
        <end position="183"/>
    </location>
</feature>
<evidence type="ECO:0000256" key="3">
    <source>
        <dbReference type="ARBA" id="ARBA00022694"/>
    </source>
</evidence>
<comment type="similarity">
    <text evidence="2 5">Belongs to the pseudouridine synthase TruB family. Type 1 subfamily.</text>
</comment>
<dbReference type="GO" id="GO:1990481">
    <property type="term" value="P:mRNA pseudouridine synthesis"/>
    <property type="evidence" value="ECO:0007669"/>
    <property type="project" value="TreeGrafter"/>
</dbReference>
<gene>
    <name evidence="5" type="primary">truB</name>
    <name evidence="7" type="ordered locus">Isop_0037</name>
</gene>
<dbReference type="InterPro" id="IPR002501">
    <property type="entry name" value="PsdUridine_synth_N"/>
</dbReference>
<dbReference type="Gene3D" id="3.30.2350.10">
    <property type="entry name" value="Pseudouridine synthase"/>
    <property type="match status" value="1"/>
</dbReference>
<comment type="catalytic activity">
    <reaction evidence="1 5">
        <text>uridine(55) in tRNA = pseudouridine(55) in tRNA</text>
        <dbReference type="Rhea" id="RHEA:42532"/>
        <dbReference type="Rhea" id="RHEA-COMP:10101"/>
        <dbReference type="Rhea" id="RHEA-COMP:10102"/>
        <dbReference type="ChEBI" id="CHEBI:65314"/>
        <dbReference type="ChEBI" id="CHEBI:65315"/>
        <dbReference type="EC" id="5.4.99.25"/>
    </reaction>
</comment>
<dbReference type="InterPro" id="IPR020103">
    <property type="entry name" value="PsdUridine_synth_cat_dom_sf"/>
</dbReference>
<keyword evidence="3 5" id="KW-0819">tRNA processing</keyword>
<dbReference type="FunCoup" id="E8R4P3">
    <property type="interactions" value="466"/>
</dbReference>
<evidence type="ECO:0000313" key="8">
    <source>
        <dbReference type="Proteomes" id="UP000008631"/>
    </source>
</evidence>
<dbReference type="AlphaFoldDB" id="E8R4P3"/>
<dbReference type="Pfam" id="PF01509">
    <property type="entry name" value="TruB_N"/>
    <property type="match status" value="1"/>
</dbReference>
<evidence type="ECO:0000256" key="2">
    <source>
        <dbReference type="ARBA" id="ARBA00005642"/>
    </source>
</evidence>
<reference evidence="7 8" key="1">
    <citation type="journal article" date="2011" name="Stand. Genomic Sci.">
        <title>Complete genome sequence of Isosphaera pallida type strain (IS1B).</title>
        <authorList>
            <consortium name="US DOE Joint Genome Institute (JGI-PGF)"/>
            <person name="Goker M."/>
            <person name="Cleland D."/>
            <person name="Saunders E."/>
            <person name="Lapidus A."/>
            <person name="Nolan M."/>
            <person name="Lucas S."/>
            <person name="Hammon N."/>
            <person name="Deshpande S."/>
            <person name="Cheng J.F."/>
            <person name="Tapia R."/>
            <person name="Han C."/>
            <person name="Goodwin L."/>
            <person name="Pitluck S."/>
            <person name="Liolios K."/>
            <person name="Pagani I."/>
            <person name="Ivanova N."/>
            <person name="Mavromatis K."/>
            <person name="Pati A."/>
            <person name="Chen A."/>
            <person name="Palaniappan K."/>
            <person name="Land M."/>
            <person name="Hauser L."/>
            <person name="Chang Y.J."/>
            <person name="Jeffries C.D."/>
            <person name="Detter J.C."/>
            <person name="Beck B."/>
            <person name="Woyke T."/>
            <person name="Bristow J."/>
            <person name="Eisen J.A."/>
            <person name="Markowitz V."/>
            <person name="Hugenholtz P."/>
            <person name="Kyrpides N.C."/>
            <person name="Klenk H.P."/>
        </authorList>
    </citation>
    <scope>NUCLEOTIDE SEQUENCE [LARGE SCALE GENOMIC DNA]</scope>
    <source>
        <strain evidence="8">ATCC 43644 / DSM 9630 / IS1B</strain>
    </source>
</reference>
<dbReference type="SUPFAM" id="SSF55120">
    <property type="entry name" value="Pseudouridine synthase"/>
    <property type="match status" value="1"/>
</dbReference>
<keyword evidence="4 5" id="KW-0413">Isomerase</keyword>
<dbReference type="CDD" id="cd02573">
    <property type="entry name" value="PseudoU_synth_EcTruB"/>
    <property type="match status" value="1"/>
</dbReference>
<dbReference type="InterPro" id="IPR014780">
    <property type="entry name" value="tRNA_psdUridine_synth_TruB"/>
</dbReference>
<feature type="active site" description="Nucleophile" evidence="5">
    <location>
        <position position="48"/>
    </location>
</feature>
<dbReference type="HAMAP" id="MF_01080">
    <property type="entry name" value="TruB_bact"/>
    <property type="match status" value="1"/>
</dbReference>
<evidence type="ECO:0000313" key="7">
    <source>
        <dbReference type="EMBL" id="ADV60634.1"/>
    </source>
</evidence>
<sequence length="327" mass="35145">MKPFSSSLHGFLNLAKPPGWTSREVVDFVVRLFPRRSAPKVGHAGTLDPLATGVLVVAVGEATKLIDRVQAQTKVYTATIRLGADSDTLDAAGVVVERDPAGLVPPSVEQIENALQEQVGTIQQVPPAHSALKVGGRRAYELARAGETVELAARPVRIDAIRLTGYQWPRVEIEIECGAGTYIRSIARDLGQTLGTGGIIEVLTRTRIGRFRLEEAHAPSDLSLNRLEEVLIAPLEAMIGRPRVRLTEEQMDAILQGKRLDASVVAWASPPAINDQGEVALVAPESRGGDLVALAEPLGHSGIVWLQPRRVLATNANPTDFRGVQGM</sequence>
<protein>
    <recommendedName>
        <fullName evidence="5">tRNA pseudouridine synthase B</fullName>
        <ecNumber evidence="5">5.4.99.25</ecNumber>
    </recommendedName>
    <alternativeName>
        <fullName evidence="5">tRNA pseudouridine(55) synthase</fullName>
        <shortName evidence="5">Psi55 synthase</shortName>
    </alternativeName>
    <alternativeName>
        <fullName evidence="5">tRNA pseudouridylate synthase</fullName>
    </alternativeName>
    <alternativeName>
        <fullName evidence="5">tRNA-uridine isomerase</fullName>
    </alternativeName>
</protein>
<evidence type="ECO:0000256" key="4">
    <source>
        <dbReference type="ARBA" id="ARBA00023235"/>
    </source>
</evidence>
<evidence type="ECO:0000256" key="1">
    <source>
        <dbReference type="ARBA" id="ARBA00000385"/>
    </source>
</evidence>
<evidence type="ECO:0000259" key="6">
    <source>
        <dbReference type="Pfam" id="PF01509"/>
    </source>
</evidence>
<organism evidence="7 8">
    <name type="scientific">Isosphaera pallida (strain ATCC 43644 / DSM 9630 / IS1B)</name>
    <dbReference type="NCBI Taxonomy" id="575540"/>
    <lineage>
        <taxon>Bacteria</taxon>
        <taxon>Pseudomonadati</taxon>
        <taxon>Planctomycetota</taxon>
        <taxon>Planctomycetia</taxon>
        <taxon>Isosphaerales</taxon>
        <taxon>Isosphaeraceae</taxon>
        <taxon>Isosphaera</taxon>
    </lineage>
</organism>
<dbReference type="Proteomes" id="UP000008631">
    <property type="component" value="Chromosome"/>
</dbReference>
<dbReference type="RefSeq" id="WP_013562923.1">
    <property type="nucleotide sequence ID" value="NC_014962.1"/>
</dbReference>
<proteinExistence type="inferred from homology"/>
<dbReference type="InParanoid" id="E8R4P3"/>
<evidence type="ECO:0000256" key="5">
    <source>
        <dbReference type="HAMAP-Rule" id="MF_01080"/>
    </source>
</evidence>
<dbReference type="PANTHER" id="PTHR13767">
    <property type="entry name" value="TRNA-PSEUDOURIDINE SYNTHASE"/>
    <property type="match status" value="1"/>
</dbReference>